<accession>A0A2M4C5X4</accession>
<feature type="signal peptide" evidence="1">
    <location>
        <begin position="1"/>
        <end position="22"/>
    </location>
</feature>
<feature type="chain" id="PRO_5014630279" evidence="1">
    <location>
        <begin position="23"/>
        <end position="182"/>
    </location>
</feature>
<proteinExistence type="predicted"/>
<evidence type="ECO:0000256" key="1">
    <source>
        <dbReference type="SAM" id="SignalP"/>
    </source>
</evidence>
<reference evidence="2" key="1">
    <citation type="submission" date="2018-01" db="EMBL/GenBank/DDBJ databases">
        <title>An insight into the sialome of Amazonian anophelines.</title>
        <authorList>
            <person name="Ribeiro J.M."/>
            <person name="Scarpassa V."/>
            <person name="Calvo E."/>
        </authorList>
    </citation>
    <scope>NUCLEOTIDE SEQUENCE</scope>
    <source>
        <tissue evidence="2">Salivary glands</tissue>
    </source>
</reference>
<protein>
    <submittedName>
        <fullName evidence="2">Putative secreted protein</fullName>
    </submittedName>
</protein>
<sequence>MFWSGPGLVLAAAAAAATPASTRNDGGGRHPHTQIQPPVRAPVGREMRNSLRCWQPNSSIPDHPKMGVTSERQICSYVRVRVCVPVDAVSVQLASRPRLAYDVCLYSWTGPGRRRVESCDRVLPSPSTSFPLSRSSRAWESWYRARSIHRRGLRRRLQELRAPDEIETRRGISPTDGRPHLQ</sequence>
<dbReference type="EMBL" id="GGFJ01011572">
    <property type="protein sequence ID" value="MBW60713.1"/>
    <property type="molecule type" value="Transcribed_RNA"/>
</dbReference>
<name>A0A2M4C5X4_9DIPT</name>
<dbReference type="AlphaFoldDB" id="A0A2M4C5X4"/>
<organism evidence="2">
    <name type="scientific">Anopheles marajoara</name>
    <dbReference type="NCBI Taxonomy" id="58244"/>
    <lineage>
        <taxon>Eukaryota</taxon>
        <taxon>Metazoa</taxon>
        <taxon>Ecdysozoa</taxon>
        <taxon>Arthropoda</taxon>
        <taxon>Hexapoda</taxon>
        <taxon>Insecta</taxon>
        <taxon>Pterygota</taxon>
        <taxon>Neoptera</taxon>
        <taxon>Endopterygota</taxon>
        <taxon>Diptera</taxon>
        <taxon>Nematocera</taxon>
        <taxon>Culicoidea</taxon>
        <taxon>Culicidae</taxon>
        <taxon>Anophelinae</taxon>
        <taxon>Anopheles</taxon>
    </lineage>
</organism>
<keyword evidence="1" id="KW-0732">Signal</keyword>
<evidence type="ECO:0000313" key="2">
    <source>
        <dbReference type="EMBL" id="MBW60713.1"/>
    </source>
</evidence>